<proteinExistence type="predicted"/>
<reference evidence="2 3" key="2">
    <citation type="journal article" date="2019" name="G3 (Bethesda)">
        <title>Hybrid Assembly of the Genome of the Entomopathogenic Nematode Steinernema carpocapsae Identifies the X-Chromosome.</title>
        <authorList>
            <person name="Serra L."/>
            <person name="Macchietto M."/>
            <person name="Macias-Munoz A."/>
            <person name="McGill C.J."/>
            <person name="Rodriguez I.M."/>
            <person name="Rodriguez B."/>
            <person name="Murad R."/>
            <person name="Mortazavi A."/>
        </authorList>
    </citation>
    <scope>NUCLEOTIDE SEQUENCE [LARGE SCALE GENOMIC DNA]</scope>
    <source>
        <strain evidence="2 3">ALL</strain>
    </source>
</reference>
<feature type="signal peptide" evidence="1">
    <location>
        <begin position="1"/>
        <end position="22"/>
    </location>
</feature>
<gene>
    <name evidence="2" type="ORF">L596_029566</name>
</gene>
<dbReference type="Proteomes" id="UP000298663">
    <property type="component" value="Unassembled WGS sequence"/>
</dbReference>
<comment type="caution">
    <text evidence="2">The sequence shown here is derived from an EMBL/GenBank/DDBJ whole genome shotgun (WGS) entry which is preliminary data.</text>
</comment>
<dbReference type="STRING" id="34508.A0A4U5LV04"/>
<keyword evidence="3" id="KW-1185">Reference proteome</keyword>
<evidence type="ECO:0000313" key="2">
    <source>
        <dbReference type="EMBL" id="TKR59964.1"/>
    </source>
</evidence>
<dbReference type="GO" id="GO:0005892">
    <property type="term" value="C:acetylcholine-gated channel complex"/>
    <property type="evidence" value="ECO:0007669"/>
    <property type="project" value="InterPro"/>
</dbReference>
<feature type="chain" id="PRO_5020999996" description="Secreted protein" evidence="1">
    <location>
        <begin position="23"/>
        <end position="174"/>
    </location>
</feature>
<organism evidence="2 3">
    <name type="scientific">Steinernema carpocapsae</name>
    <name type="common">Entomopathogenic nematode</name>
    <dbReference type="NCBI Taxonomy" id="34508"/>
    <lineage>
        <taxon>Eukaryota</taxon>
        <taxon>Metazoa</taxon>
        <taxon>Ecdysozoa</taxon>
        <taxon>Nematoda</taxon>
        <taxon>Chromadorea</taxon>
        <taxon>Rhabditida</taxon>
        <taxon>Tylenchina</taxon>
        <taxon>Panagrolaimomorpha</taxon>
        <taxon>Strongyloidoidea</taxon>
        <taxon>Steinernematidae</taxon>
        <taxon>Steinernema</taxon>
    </lineage>
</organism>
<dbReference type="PANTHER" id="PTHR33748">
    <property type="entry name" value="PROTEIN CBG04600"/>
    <property type="match status" value="1"/>
</dbReference>
<dbReference type="OrthoDB" id="8062037at2759"/>
<evidence type="ECO:0000313" key="3">
    <source>
        <dbReference type="Proteomes" id="UP000298663"/>
    </source>
</evidence>
<dbReference type="Gene3D" id="3.10.310.50">
    <property type="match status" value="1"/>
</dbReference>
<dbReference type="PANTHER" id="PTHR33748:SF5">
    <property type="entry name" value="GROUND-LIKE DOMAIN-CONTAINING PROTEIN"/>
    <property type="match status" value="1"/>
</dbReference>
<sequence length="174" mass="19302">MRRLRILSATLLLVAWFQVSSAADTISEYQKCKSDEGFGNKTLVCDPGHTLKPETVEKLVHLLQDLQSKVKCSCENQCVREDGMSDKYLGLLQVTDEKSADPINETARQIYEDAKLGNSECDNGLLILYLKDKQKLATYRGEGTYVLLSEKEMAKLHDLALKGGSGSTVSPDEL</sequence>
<accession>A0A4U5LV04</accession>
<evidence type="ECO:0000256" key="1">
    <source>
        <dbReference type="SAM" id="SignalP"/>
    </source>
</evidence>
<name>A0A4U5LV04_STECR</name>
<dbReference type="EMBL" id="AZBU02000012">
    <property type="protein sequence ID" value="TKR59964.1"/>
    <property type="molecule type" value="Genomic_DNA"/>
</dbReference>
<dbReference type="InterPro" id="IPR033438">
    <property type="entry name" value="MOLO1"/>
</dbReference>
<keyword evidence="1" id="KW-0732">Signal</keyword>
<dbReference type="AlphaFoldDB" id="A0A4U5LV04"/>
<evidence type="ECO:0008006" key="4">
    <source>
        <dbReference type="Google" id="ProtNLM"/>
    </source>
</evidence>
<reference evidence="2 3" key="1">
    <citation type="journal article" date="2015" name="Genome Biol.">
        <title>Comparative genomics of Steinernema reveals deeply conserved gene regulatory networks.</title>
        <authorList>
            <person name="Dillman A.R."/>
            <person name="Macchietto M."/>
            <person name="Porter C.F."/>
            <person name="Rogers A."/>
            <person name="Williams B."/>
            <person name="Antoshechkin I."/>
            <person name="Lee M.M."/>
            <person name="Goodwin Z."/>
            <person name="Lu X."/>
            <person name="Lewis E.E."/>
            <person name="Goodrich-Blair H."/>
            <person name="Stock S.P."/>
            <person name="Adams B.J."/>
            <person name="Sternberg P.W."/>
            <person name="Mortazavi A."/>
        </authorList>
    </citation>
    <scope>NUCLEOTIDE SEQUENCE [LARGE SCALE GENOMIC DNA]</scope>
    <source>
        <strain evidence="2 3">ALL</strain>
    </source>
</reference>
<dbReference type="Pfam" id="PF17175">
    <property type="entry name" value="MOLO1"/>
    <property type="match status" value="1"/>
</dbReference>
<protein>
    <recommendedName>
        <fullName evidence="4">Secreted protein</fullName>
    </recommendedName>
</protein>